<gene>
    <name evidence="1" type="ORF">QLS71_018430</name>
</gene>
<protein>
    <recommendedName>
        <fullName evidence="3">RiboL-PSP-HEPN domain-containing protein</fullName>
    </recommendedName>
</protein>
<dbReference type="RefSeq" id="WP_308992259.1">
    <property type="nucleotide sequence ID" value="NZ_CP155618.1"/>
</dbReference>
<name>A0AAU7EGK2_9FLAO</name>
<evidence type="ECO:0008006" key="3">
    <source>
        <dbReference type="Google" id="ProtNLM"/>
    </source>
</evidence>
<keyword evidence="2" id="KW-1185">Reference proteome</keyword>
<evidence type="ECO:0000313" key="1">
    <source>
        <dbReference type="EMBL" id="XBL14275.1"/>
    </source>
</evidence>
<reference evidence="1" key="1">
    <citation type="submission" date="2024-04" db="EMBL/GenBank/DDBJ databases">
        <title>Mariniflexile litorale, isolated from the shallow sediments of the Sea of Japan.</title>
        <authorList>
            <person name="Romanenko L."/>
            <person name="Isaeva M."/>
        </authorList>
    </citation>
    <scope>NUCLEOTIDE SEQUENCE [LARGE SCALE GENOMIC DNA]</scope>
    <source>
        <strain evidence="1">KMM 9835</strain>
    </source>
</reference>
<proteinExistence type="predicted"/>
<dbReference type="AlphaFoldDB" id="A0AAU7EGK2"/>
<dbReference type="EMBL" id="CP155618">
    <property type="protein sequence ID" value="XBL14275.1"/>
    <property type="molecule type" value="Genomic_DNA"/>
</dbReference>
<sequence length="309" mass="35187">MRIDKIKFNIKKAEAARDNISNIDLKPFMDNYCLSLDQIITTLAIPYLFMTVGYQQGMLKCLPYSTGLNEIEKLDGYKEKDPKKHAEAIIKHFENKVKESSSQSSALAEEEINKLLENTPPLVDAYRTLGLNTLVNSWTIFEAFSKDLWKYVLNKQPQKFINNLLKSNNRFLNEIEGINGKQISISLLSKFNFDLSNNLGDILAPKYDFTSASGIKTAYIDLLNLEKIELAFLNDKQISQLEITRHLIVHNAGIIDEDYLRRTTYKNEKLNGEITISHKDASTMINASVESVIELISLIDKKTKAVNKT</sequence>
<organism evidence="1 2">
    <name type="scientific">Mariniflexile litorale</name>
    <dbReference type="NCBI Taxonomy" id="3045158"/>
    <lineage>
        <taxon>Bacteria</taxon>
        <taxon>Pseudomonadati</taxon>
        <taxon>Bacteroidota</taxon>
        <taxon>Flavobacteriia</taxon>
        <taxon>Flavobacteriales</taxon>
        <taxon>Flavobacteriaceae</taxon>
        <taxon>Mariniflexile</taxon>
    </lineage>
</organism>
<evidence type="ECO:0000313" key="2">
    <source>
        <dbReference type="Proteomes" id="UP001224325"/>
    </source>
</evidence>
<accession>A0AAU7EGK2</accession>
<dbReference type="Proteomes" id="UP001224325">
    <property type="component" value="Chromosome"/>
</dbReference>
<dbReference type="KEGG" id="mlil:QLS71_018430"/>